<dbReference type="Proteomes" id="UP000276133">
    <property type="component" value="Unassembled WGS sequence"/>
</dbReference>
<feature type="transmembrane region" description="Helical" evidence="1">
    <location>
        <begin position="41"/>
        <end position="62"/>
    </location>
</feature>
<proteinExistence type="predicted"/>
<reference evidence="2 3" key="1">
    <citation type="journal article" date="2018" name="Sci. Rep.">
        <title>Genomic signatures of local adaptation to the degree of environmental predictability in rotifers.</title>
        <authorList>
            <person name="Franch-Gras L."/>
            <person name="Hahn C."/>
            <person name="Garcia-Roger E.M."/>
            <person name="Carmona M.J."/>
            <person name="Serra M."/>
            <person name="Gomez A."/>
        </authorList>
    </citation>
    <scope>NUCLEOTIDE SEQUENCE [LARGE SCALE GENOMIC DNA]</scope>
    <source>
        <strain evidence="2">HYR1</strain>
    </source>
</reference>
<evidence type="ECO:0000313" key="3">
    <source>
        <dbReference type="Proteomes" id="UP000276133"/>
    </source>
</evidence>
<keyword evidence="1" id="KW-1133">Transmembrane helix</keyword>
<keyword evidence="1" id="KW-0472">Membrane</keyword>
<evidence type="ECO:0000256" key="1">
    <source>
        <dbReference type="SAM" id="Phobius"/>
    </source>
</evidence>
<feature type="non-terminal residue" evidence="2">
    <location>
        <position position="78"/>
    </location>
</feature>
<comment type="caution">
    <text evidence="2">The sequence shown here is derived from an EMBL/GenBank/DDBJ whole genome shotgun (WGS) entry which is preliminary data.</text>
</comment>
<keyword evidence="3" id="KW-1185">Reference proteome</keyword>
<organism evidence="2 3">
    <name type="scientific">Brachionus plicatilis</name>
    <name type="common">Marine rotifer</name>
    <name type="synonym">Brachionus muelleri</name>
    <dbReference type="NCBI Taxonomy" id="10195"/>
    <lineage>
        <taxon>Eukaryota</taxon>
        <taxon>Metazoa</taxon>
        <taxon>Spiralia</taxon>
        <taxon>Gnathifera</taxon>
        <taxon>Rotifera</taxon>
        <taxon>Eurotatoria</taxon>
        <taxon>Monogononta</taxon>
        <taxon>Pseudotrocha</taxon>
        <taxon>Ploima</taxon>
        <taxon>Brachionidae</taxon>
        <taxon>Brachionus</taxon>
    </lineage>
</organism>
<sequence>MNSKHESITIEAINSNVFREEKYGLKTNLQKEVEIKRKNSIFQNLLSIIIMAIIGFFFGFILEKSKVYEPKFIRQQMI</sequence>
<dbReference type="EMBL" id="REGN01000341">
    <property type="protein sequence ID" value="RNA42628.1"/>
    <property type="molecule type" value="Genomic_DNA"/>
</dbReference>
<name>A0A3M7T462_BRAPC</name>
<dbReference type="AlphaFoldDB" id="A0A3M7T462"/>
<keyword evidence="1" id="KW-0812">Transmembrane</keyword>
<gene>
    <name evidence="2" type="ORF">BpHYR1_052539</name>
</gene>
<accession>A0A3M7T462</accession>
<evidence type="ECO:0000313" key="2">
    <source>
        <dbReference type="EMBL" id="RNA42628.1"/>
    </source>
</evidence>
<protein>
    <submittedName>
        <fullName evidence="2">Uncharacterized protein</fullName>
    </submittedName>
</protein>